<dbReference type="EMBL" id="CALNXK010000028">
    <property type="protein sequence ID" value="CAH3115268.1"/>
    <property type="molecule type" value="Genomic_DNA"/>
</dbReference>
<accession>A0ABN8NS70</accession>
<evidence type="ECO:0000256" key="1">
    <source>
        <dbReference type="SAM" id="MobiDB-lite"/>
    </source>
</evidence>
<feature type="region of interest" description="Disordered" evidence="1">
    <location>
        <begin position="1"/>
        <end position="49"/>
    </location>
</feature>
<keyword evidence="3" id="KW-1185">Reference proteome</keyword>
<feature type="non-terminal residue" evidence="2">
    <location>
        <position position="1"/>
    </location>
</feature>
<feature type="compositionally biased region" description="Acidic residues" evidence="1">
    <location>
        <begin position="18"/>
        <end position="46"/>
    </location>
</feature>
<protein>
    <submittedName>
        <fullName evidence="2">Uncharacterized protein</fullName>
    </submittedName>
</protein>
<organism evidence="2 3">
    <name type="scientific">Porites lobata</name>
    <dbReference type="NCBI Taxonomy" id="104759"/>
    <lineage>
        <taxon>Eukaryota</taxon>
        <taxon>Metazoa</taxon>
        <taxon>Cnidaria</taxon>
        <taxon>Anthozoa</taxon>
        <taxon>Hexacorallia</taxon>
        <taxon>Scleractinia</taxon>
        <taxon>Fungiina</taxon>
        <taxon>Poritidae</taxon>
        <taxon>Porites</taxon>
    </lineage>
</organism>
<evidence type="ECO:0000313" key="2">
    <source>
        <dbReference type="EMBL" id="CAH3115268.1"/>
    </source>
</evidence>
<name>A0ABN8NS70_9CNID</name>
<feature type="non-terminal residue" evidence="2">
    <location>
        <position position="102"/>
    </location>
</feature>
<reference evidence="2 3" key="1">
    <citation type="submission" date="2022-05" db="EMBL/GenBank/DDBJ databases">
        <authorList>
            <consortium name="Genoscope - CEA"/>
            <person name="William W."/>
        </authorList>
    </citation>
    <scope>NUCLEOTIDE SEQUENCE [LARGE SCALE GENOMIC DNA]</scope>
</reference>
<sequence length="102" mass="11732">EELIENYGQKRNESATLEPEESSEETDDKEEDEDDDHDDDDDDVLTVEELKKTEGYKLTMRGLATMRAEEARDNISSIFLLSSEELIENYGQKRNESATLEP</sequence>
<comment type="caution">
    <text evidence="2">The sequence shown here is derived from an EMBL/GenBank/DDBJ whole genome shotgun (WGS) entry which is preliminary data.</text>
</comment>
<gene>
    <name evidence="2" type="ORF">PLOB_00023537</name>
</gene>
<proteinExistence type="predicted"/>
<dbReference type="Proteomes" id="UP001159405">
    <property type="component" value="Unassembled WGS sequence"/>
</dbReference>
<evidence type="ECO:0000313" key="3">
    <source>
        <dbReference type="Proteomes" id="UP001159405"/>
    </source>
</evidence>